<dbReference type="EMBL" id="GEBQ01031737">
    <property type="protein sequence ID" value="JAT08240.1"/>
    <property type="molecule type" value="Transcribed_RNA"/>
</dbReference>
<name>A0A1B6K9X3_9HEMI</name>
<protein>
    <submittedName>
        <fullName evidence="1">Uncharacterized protein</fullName>
    </submittedName>
</protein>
<organism evidence="1">
    <name type="scientific">Graphocephala atropunctata</name>
    <dbReference type="NCBI Taxonomy" id="36148"/>
    <lineage>
        <taxon>Eukaryota</taxon>
        <taxon>Metazoa</taxon>
        <taxon>Ecdysozoa</taxon>
        <taxon>Arthropoda</taxon>
        <taxon>Hexapoda</taxon>
        <taxon>Insecta</taxon>
        <taxon>Pterygota</taxon>
        <taxon>Neoptera</taxon>
        <taxon>Paraneoptera</taxon>
        <taxon>Hemiptera</taxon>
        <taxon>Auchenorrhyncha</taxon>
        <taxon>Membracoidea</taxon>
        <taxon>Cicadellidae</taxon>
        <taxon>Cicadellinae</taxon>
        <taxon>Cicadellini</taxon>
        <taxon>Graphocephala</taxon>
    </lineage>
</organism>
<sequence>FTVRMPPVTSREQILTWHREANKAPDCFQHFDLTLLQGLSPEAVDIVCRALLSSVKLHESKKMCLESVVLRLAVIVKAINTTVAICKIDGALINPKKGRMSC</sequence>
<reference evidence="1" key="1">
    <citation type="submission" date="2015-11" db="EMBL/GenBank/DDBJ databases">
        <title>De novo transcriptome assembly of four potential Pierce s Disease insect vectors from Arizona vineyards.</title>
        <authorList>
            <person name="Tassone E.E."/>
        </authorList>
    </citation>
    <scope>NUCLEOTIDE SEQUENCE</scope>
</reference>
<feature type="non-terminal residue" evidence="1">
    <location>
        <position position="1"/>
    </location>
</feature>
<accession>A0A1B6K9X3</accession>
<proteinExistence type="predicted"/>
<gene>
    <name evidence="1" type="ORF">g.25637</name>
</gene>
<dbReference type="AlphaFoldDB" id="A0A1B6K9X3"/>
<evidence type="ECO:0000313" key="1">
    <source>
        <dbReference type="EMBL" id="JAT08240.1"/>
    </source>
</evidence>